<comment type="subunit">
    <text evidence="5">Component of the origin recognition complex (ORC).</text>
</comment>
<organism evidence="9 10">
    <name type="scientific">Serendipita vermifera MAFF 305830</name>
    <dbReference type="NCBI Taxonomy" id="933852"/>
    <lineage>
        <taxon>Eukaryota</taxon>
        <taxon>Fungi</taxon>
        <taxon>Dikarya</taxon>
        <taxon>Basidiomycota</taxon>
        <taxon>Agaricomycotina</taxon>
        <taxon>Agaricomycetes</taxon>
        <taxon>Sebacinales</taxon>
        <taxon>Serendipitaceae</taxon>
        <taxon>Serendipita</taxon>
    </lineage>
</organism>
<dbReference type="InterPro" id="IPR056773">
    <property type="entry name" value="WHD_ORC2"/>
</dbReference>
<dbReference type="AlphaFoldDB" id="A0A0C2XLN9"/>
<accession>A0A0C2XLN9</accession>
<dbReference type="EMBL" id="KN824286">
    <property type="protein sequence ID" value="KIM29927.1"/>
    <property type="molecule type" value="Genomic_DNA"/>
</dbReference>
<dbReference type="HOGENOM" id="CLU_018596_0_0_1"/>
<protein>
    <recommendedName>
        <fullName evidence="5">Origin recognition complex subunit 2</fullName>
    </recommendedName>
</protein>
<evidence type="ECO:0000313" key="9">
    <source>
        <dbReference type="EMBL" id="KIM29927.1"/>
    </source>
</evidence>
<dbReference type="PANTHER" id="PTHR14052:SF0">
    <property type="entry name" value="ORIGIN RECOGNITION COMPLEX SUBUNIT 2"/>
    <property type="match status" value="1"/>
</dbReference>
<dbReference type="InterPro" id="IPR007220">
    <property type="entry name" value="ORC2"/>
</dbReference>
<sequence>MEEESVHFADSNSEEDVEEEEEHSSAQEATHAQPKAKAKKPKKRKGATGPPPMETFINQTAFDVYFSYASSTLRVSDNVLSSLVEPLTHDEVHTIEQQMQEHADSNEGVQRLCSMHESFFPHYWFELHNGFNLLFHGYGSKRAILTKFGKEYCARNGNIIIVNGYNKRAGLKTILSAIEQIPKLGEVSLRSSGLEGQLQRIYGFFRDSNHPPLYLIVHNIESPSLRDNKVSTLLSTLALHPRIHLIASADHINTALLWSSAEVSARKHSPTPVGTEIPSHKGYAWLFHDLTTFRPYVIELTHRDISTLPAQNQGTGATSGGAGQAMSEPAMSHVLASVTEKAKRLFRLLATKQMAAVEEDASSKVTGLEKYGMQYDLLFNEARKEFLATSDVALRALLGEFMDHGMVLSGGTPEVLWIPAGKEILKRVLQNMGST</sequence>
<dbReference type="Proteomes" id="UP000054097">
    <property type="component" value="Unassembled WGS sequence"/>
</dbReference>
<evidence type="ECO:0000256" key="4">
    <source>
        <dbReference type="ARBA" id="ARBA00023242"/>
    </source>
</evidence>
<evidence type="ECO:0000313" key="10">
    <source>
        <dbReference type="Proteomes" id="UP000054097"/>
    </source>
</evidence>
<name>A0A0C2XLN9_SERVB</name>
<reference evidence="9 10" key="1">
    <citation type="submission" date="2014-04" db="EMBL/GenBank/DDBJ databases">
        <authorList>
            <consortium name="DOE Joint Genome Institute"/>
            <person name="Kuo A."/>
            <person name="Zuccaro A."/>
            <person name="Kohler A."/>
            <person name="Nagy L.G."/>
            <person name="Floudas D."/>
            <person name="Copeland A."/>
            <person name="Barry K.W."/>
            <person name="Cichocki N."/>
            <person name="Veneault-Fourrey C."/>
            <person name="LaButti K."/>
            <person name="Lindquist E.A."/>
            <person name="Lipzen A."/>
            <person name="Lundell T."/>
            <person name="Morin E."/>
            <person name="Murat C."/>
            <person name="Sun H."/>
            <person name="Tunlid A."/>
            <person name="Henrissat B."/>
            <person name="Grigoriev I.V."/>
            <person name="Hibbett D.S."/>
            <person name="Martin F."/>
            <person name="Nordberg H.P."/>
            <person name="Cantor M.N."/>
            <person name="Hua S.X."/>
        </authorList>
    </citation>
    <scope>NUCLEOTIDE SEQUENCE [LARGE SCALE GENOMIC DNA]</scope>
    <source>
        <strain evidence="9 10">MAFF 305830</strain>
    </source>
</reference>
<comment type="function">
    <text evidence="5">Component of the origin recognition complex (ORC) that binds origins of replication. DNA-binding is ATP-dependent. ORC is required to assemble the pre-replication complex necessary to initiate DNA replication.</text>
</comment>
<evidence type="ECO:0000256" key="2">
    <source>
        <dbReference type="ARBA" id="ARBA00007421"/>
    </source>
</evidence>
<reference evidence="10" key="2">
    <citation type="submission" date="2015-01" db="EMBL/GenBank/DDBJ databases">
        <title>Evolutionary Origins and Diversification of the Mycorrhizal Mutualists.</title>
        <authorList>
            <consortium name="DOE Joint Genome Institute"/>
            <consortium name="Mycorrhizal Genomics Consortium"/>
            <person name="Kohler A."/>
            <person name="Kuo A."/>
            <person name="Nagy L.G."/>
            <person name="Floudas D."/>
            <person name="Copeland A."/>
            <person name="Barry K.W."/>
            <person name="Cichocki N."/>
            <person name="Veneault-Fourrey C."/>
            <person name="LaButti K."/>
            <person name="Lindquist E.A."/>
            <person name="Lipzen A."/>
            <person name="Lundell T."/>
            <person name="Morin E."/>
            <person name="Murat C."/>
            <person name="Riley R."/>
            <person name="Ohm R."/>
            <person name="Sun H."/>
            <person name="Tunlid A."/>
            <person name="Henrissat B."/>
            <person name="Grigoriev I.V."/>
            <person name="Hibbett D.S."/>
            <person name="Martin F."/>
        </authorList>
    </citation>
    <scope>NUCLEOTIDE SEQUENCE [LARGE SCALE GENOMIC DNA]</scope>
    <source>
        <strain evidence="10">MAFF 305830</strain>
    </source>
</reference>
<keyword evidence="3 5" id="KW-0235">DNA replication</keyword>
<feature type="region of interest" description="Disordered" evidence="6">
    <location>
        <begin position="1"/>
        <end position="53"/>
    </location>
</feature>
<evidence type="ECO:0000256" key="3">
    <source>
        <dbReference type="ARBA" id="ARBA00022705"/>
    </source>
</evidence>
<evidence type="ECO:0000259" key="7">
    <source>
        <dbReference type="Pfam" id="PF04084"/>
    </source>
</evidence>
<keyword evidence="10" id="KW-1185">Reference proteome</keyword>
<evidence type="ECO:0000256" key="5">
    <source>
        <dbReference type="RuleBase" id="RU368084"/>
    </source>
</evidence>
<proteinExistence type="inferred from homology"/>
<feature type="domain" description="Origin recognition complex subunit 2 RecA-like" evidence="7">
    <location>
        <begin position="110"/>
        <end position="290"/>
    </location>
</feature>
<evidence type="ECO:0000256" key="1">
    <source>
        <dbReference type="ARBA" id="ARBA00004123"/>
    </source>
</evidence>
<dbReference type="GO" id="GO:0006260">
    <property type="term" value="P:DNA replication"/>
    <property type="evidence" value="ECO:0007669"/>
    <property type="project" value="UniProtKB-UniRule"/>
</dbReference>
<dbReference type="STRING" id="933852.A0A0C2XLN9"/>
<dbReference type="PANTHER" id="PTHR14052">
    <property type="entry name" value="ORIGIN RECOGNITION COMPLEX SUBUNIT 2"/>
    <property type="match status" value="1"/>
</dbReference>
<feature type="compositionally biased region" description="Acidic residues" evidence="6">
    <location>
        <begin position="12"/>
        <end position="22"/>
    </location>
</feature>
<feature type="domain" description="Origin recognition complex subunit 2 winged-helix" evidence="8">
    <location>
        <begin position="367"/>
        <end position="423"/>
    </location>
</feature>
<evidence type="ECO:0000259" key="8">
    <source>
        <dbReference type="Pfam" id="PF24882"/>
    </source>
</evidence>
<dbReference type="Pfam" id="PF24882">
    <property type="entry name" value="WHD_ORC2"/>
    <property type="match status" value="1"/>
</dbReference>
<evidence type="ECO:0000256" key="6">
    <source>
        <dbReference type="SAM" id="MobiDB-lite"/>
    </source>
</evidence>
<dbReference type="InterPro" id="IPR056772">
    <property type="entry name" value="RecA-like_ORC2"/>
</dbReference>
<comment type="subcellular location">
    <subcellularLocation>
        <location evidence="1 5">Nucleus</location>
    </subcellularLocation>
</comment>
<dbReference type="OrthoDB" id="346673at2759"/>
<keyword evidence="4 5" id="KW-0539">Nucleus</keyword>
<feature type="compositionally biased region" description="Basic residues" evidence="6">
    <location>
        <begin position="34"/>
        <end position="46"/>
    </location>
</feature>
<dbReference type="GO" id="GO:0005664">
    <property type="term" value="C:nuclear origin of replication recognition complex"/>
    <property type="evidence" value="ECO:0007669"/>
    <property type="project" value="UniProtKB-UniRule"/>
</dbReference>
<dbReference type="GO" id="GO:0003688">
    <property type="term" value="F:DNA replication origin binding"/>
    <property type="evidence" value="ECO:0007669"/>
    <property type="project" value="UniProtKB-UniRule"/>
</dbReference>
<dbReference type="Pfam" id="PF04084">
    <property type="entry name" value="RecA-like_ORC2"/>
    <property type="match status" value="1"/>
</dbReference>
<gene>
    <name evidence="9" type="ORF">M408DRAFT_67036</name>
</gene>
<comment type="similarity">
    <text evidence="2 5">Belongs to the ORC2 family.</text>
</comment>